<gene>
    <name evidence="8" type="ORF">CEY00_Acc27818</name>
</gene>
<comment type="similarity">
    <text evidence="2">Belongs to the WD repeat L(2)GL family.</text>
</comment>
<dbReference type="Gene3D" id="2.130.10.10">
    <property type="entry name" value="YVTN repeat-like/Quinoprotein amine dehydrogenase"/>
    <property type="match status" value="3"/>
</dbReference>
<evidence type="ECO:0000313" key="8">
    <source>
        <dbReference type="EMBL" id="PSR93208.1"/>
    </source>
</evidence>
<dbReference type="FunCoup" id="A0A2R6PLJ6">
    <property type="interactions" value="2254"/>
</dbReference>
<name>A0A2R6PLJ6_ACTCC</name>
<dbReference type="GO" id="GO:0005770">
    <property type="term" value="C:late endosome"/>
    <property type="evidence" value="ECO:0007669"/>
    <property type="project" value="EnsemblPlants"/>
</dbReference>
<dbReference type="GO" id="GO:0006893">
    <property type="term" value="P:Golgi to plasma membrane transport"/>
    <property type="evidence" value="ECO:0007669"/>
    <property type="project" value="TreeGrafter"/>
</dbReference>
<keyword evidence="3" id="KW-0268">Exocytosis</keyword>
<feature type="region of interest" description="Disordered" evidence="6">
    <location>
        <begin position="734"/>
        <end position="758"/>
    </location>
</feature>
<evidence type="ECO:0000256" key="5">
    <source>
        <dbReference type="PROSITE-ProRule" id="PRU00290"/>
    </source>
</evidence>
<evidence type="ECO:0000256" key="1">
    <source>
        <dbReference type="ARBA" id="ARBA00004496"/>
    </source>
</evidence>
<keyword evidence="9" id="KW-1185">Reference proteome</keyword>
<dbReference type="InterPro" id="IPR001680">
    <property type="entry name" value="WD40_rpt"/>
</dbReference>
<dbReference type="InterPro" id="IPR036322">
    <property type="entry name" value="WD40_repeat_dom_sf"/>
</dbReference>
<dbReference type="GO" id="GO:0019905">
    <property type="term" value="F:syntaxin binding"/>
    <property type="evidence" value="ECO:0007669"/>
    <property type="project" value="TreeGrafter"/>
</dbReference>
<proteinExistence type="inferred from homology"/>
<dbReference type="SUPFAM" id="SSF50978">
    <property type="entry name" value="WD40 repeat-like"/>
    <property type="match status" value="2"/>
</dbReference>
<feature type="compositionally biased region" description="Basic and acidic residues" evidence="6">
    <location>
        <begin position="1030"/>
        <end position="1049"/>
    </location>
</feature>
<dbReference type="GO" id="GO:0009555">
    <property type="term" value="P:pollen development"/>
    <property type="evidence" value="ECO:0007669"/>
    <property type="project" value="EnsemblPlants"/>
</dbReference>
<feature type="region of interest" description="Disordered" evidence="6">
    <location>
        <begin position="994"/>
        <end position="1085"/>
    </location>
</feature>
<dbReference type="InterPro" id="IPR042855">
    <property type="entry name" value="V_SNARE_CC"/>
</dbReference>
<dbReference type="STRING" id="1590841.A0A2R6PLJ6"/>
<protein>
    <submittedName>
        <fullName evidence="8">Syntaxin-binding protein 5-like</fullName>
    </submittedName>
</protein>
<evidence type="ECO:0000256" key="6">
    <source>
        <dbReference type="SAM" id="MobiDB-lite"/>
    </source>
</evidence>
<dbReference type="InterPro" id="IPR015943">
    <property type="entry name" value="WD40/YVTN_repeat-like_dom_sf"/>
</dbReference>
<feature type="compositionally biased region" description="Polar residues" evidence="6">
    <location>
        <begin position="734"/>
        <end position="751"/>
    </location>
</feature>
<dbReference type="GO" id="GO:0005096">
    <property type="term" value="F:GTPase activator activity"/>
    <property type="evidence" value="ECO:0007669"/>
    <property type="project" value="TreeGrafter"/>
</dbReference>
<dbReference type="GO" id="GO:0005802">
    <property type="term" value="C:trans-Golgi network"/>
    <property type="evidence" value="ECO:0007669"/>
    <property type="project" value="EnsemblPlants"/>
</dbReference>
<dbReference type="Proteomes" id="UP000241394">
    <property type="component" value="Chromosome LG24"/>
</dbReference>
<reference evidence="8 9" key="1">
    <citation type="submission" date="2017-07" db="EMBL/GenBank/DDBJ databases">
        <title>An improved, manually edited Actinidia chinensis var. chinensis (kiwifruit) genome highlights the challenges associated with draft genomes and gene prediction in plants.</title>
        <authorList>
            <person name="Pilkington S."/>
            <person name="Crowhurst R."/>
            <person name="Hilario E."/>
            <person name="Nardozza S."/>
            <person name="Fraser L."/>
            <person name="Peng Y."/>
            <person name="Gunaseelan K."/>
            <person name="Simpson R."/>
            <person name="Tahir J."/>
            <person name="Deroles S."/>
            <person name="Templeton K."/>
            <person name="Luo Z."/>
            <person name="Davy M."/>
            <person name="Cheng C."/>
            <person name="Mcneilage M."/>
            <person name="Scaglione D."/>
            <person name="Liu Y."/>
            <person name="Zhang Q."/>
            <person name="Datson P."/>
            <person name="De Silva N."/>
            <person name="Gardiner S."/>
            <person name="Bassett H."/>
            <person name="Chagne D."/>
            <person name="Mccallum J."/>
            <person name="Dzierzon H."/>
            <person name="Deng C."/>
            <person name="Wang Y.-Y."/>
            <person name="Barron N."/>
            <person name="Manako K."/>
            <person name="Bowen J."/>
            <person name="Foster T."/>
            <person name="Erridge Z."/>
            <person name="Tiffin H."/>
            <person name="Waite C."/>
            <person name="Davies K."/>
            <person name="Grierson E."/>
            <person name="Laing W."/>
            <person name="Kirk R."/>
            <person name="Chen X."/>
            <person name="Wood M."/>
            <person name="Montefiori M."/>
            <person name="Brummell D."/>
            <person name="Schwinn K."/>
            <person name="Catanach A."/>
            <person name="Fullerton C."/>
            <person name="Li D."/>
            <person name="Meiyalaghan S."/>
            <person name="Nieuwenhuizen N."/>
            <person name="Read N."/>
            <person name="Prakash R."/>
            <person name="Hunter D."/>
            <person name="Zhang H."/>
            <person name="Mckenzie M."/>
            <person name="Knabel M."/>
            <person name="Harris A."/>
            <person name="Allan A."/>
            <person name="Chen A."/>
            <person name="Janssen B."/>
            <person name="Plunkett B."/>
            <person name="Dwamena C."/>
            <person name="Voogd C."/>
            <person name="Leif D."/>
            <person name="Lafferty D."/>
            <person name="Souleyre E."/>
            <person name="Varkonyi-Gasic E."/>
            <person name="Gambi F."/>
            <person name="Hanley J."/>
            <person name="Yao J.-L."/>
            <person name="Cheung J."/>
            <person name="David K."/>
            <person name="Warren B."/>
            <person name="Marsh K."/>
            <person name="Snowden K."/>
            <person name="Lin-Wang K."/>
            <person name="Brian L."/>
            <person name="Martinez-Sanchez M."/>
            <person name="Wang M."/>
            <person name="Ileperuma N."/>
            <person name="Macnee N."/>
            <person name="Campin R."/>
            <person name="Mcatee P."/>
            <person name="Drummond R."/>
            <person name="Espley R."/>
            <person name="Ireland H."/>
            <person name="Wu R."/>
            <person name="Atkinson R."/>
            <person name="Karunairetnam S."/>
            <person name="Bulley S."/>
            <person name="Chunkath S."/>
            <person name="Hanley Z."/>
            <person name="Storey R."/>
            <person name="Thrimawithana A."/>
            <person name="Thomson S."/>
            <person name="David C."/>
            <person name="Testolin R."/>
        </authorList>
    </citation>
    <scope>NUCLEOTIDE SEQUENCE [LARGE SCALE GENOMIC DNA]</scope>
    <source>
        <strain evidence="9">cv. Red5</strain>
        <tissue evidence="8">Young leaf</tissue>
    </source>
</reference>
<dbReference type="CDD" id="cd15873">
    <property type="entry name" value="R-SNARE_STXBP5_6"/>
    <property type="match status" value="1"/>
</dbReference>
<dbReference type="EMBL" id="NKQK01000024">
    <property type="protein sequence ID" value="PSR93208.1"/>
    <property type="molecule type" value="Genomic_DNA"/>
</dbReference>
<dbReference type="SUPFAM" id="SSF58038">
    <property type="entry name" value="SNARE fusion complex"/>
    <property type="match status" value="1"/>
</dbReference>
<sequence>MSTNFFQKPTQSPKHNVPQESAILTDLDPRVAVHYGIPSTASILAFDPIQRLLAIGTLDGRIKVIGGDNIEGLLLSSRPLPFKNLEFLENQGFLASVSNENEVQVWDLERRCITSNLQWESNITAFSVIYGTHYMYIGDEYGFLSVLKYDAEEGKILQLPYHIPANLITEASGISLPDHQSIVGVLSQPCSLGNRVLIAYENGLIILWDVTEDRAVLVKGCKDLQRKDDKVVDSPSDVKHEQFIDTEDSEQAEKEISSLCWVTSDGSILAVGYVDGDILLWNLSIAASSKDQQGQKASNNVIKLQLSSSDRRLPVIVLHCSGNRSHTDCEGQLFVYGGDEIGSEEVLTILNLDWSSGIESLKCVGRVDLTLNGSFADMILVSNGSATERSDISSLFVLSNPGQLHFYDDSCLAALMSHPEKKYSVPAIPYPGVIPTVEPYMTVGKLKLVQTEGSFSRALSETVSKAKDTTMSSKWPLTGGVPSPLSFAEGNGIKRVYIGGYQDGSVRIWDATFPVLSGILVLGSEVEGIEVAGTNASVSALDFLSSTSSLAVGNECGLVRLYRLIGNSDEMSLHYITETKREVHNLHGESGAQCTAIFSILNSPVRTLQYINSGGRLAVGFESGRVAMLDISSLSVLFFTDSLVSSSSPAISLAMQTFPTPSILDHSENRNETEKEVIFILTIDAHVVVIDSTMGNTISSLTMEEHSTELTAISLYILEGNVFSERSSENPLLISSQDPEAKTEPSQTNAHNECDLSETKSDTSAQAAYLGQSFMDSLVLLCCEDALHLYSLKSLIKGENKSICKVNLEKPCCWTTIFKKNGKACGLILVYQTGLIEIRSLPSLEMVGESSLMSIIRWNFKTSMSKTISSSDKGQIVLVNGCEVAFISLFAFENEFRIPGALPCLHDKVLEAAEDATVRLSQSQKKQGISAGILGGIIKGFKRDKTENSGVLIDGHKTIVEHLEGIFSRFPFSDLSTIIPDDLEFGLGIDDIDIDEPAPVTSSPPQKSKTERKDKEAEREKLFEGGSTDTKPRMRTAEEIRAKYRKDGDASSAASQARDKLVERQEKLEKLSRRTEELQSGAQNFADMASELAKTMEKRKWWNL</sequence>
<dbReference type="PROSITE" id="PS50892">
    <property type="entry name" value="V_SNARE"/>
    <property type="match status" value="1"/>
</dbReference>
<organism evidence="8 9">
    <name type="scientific">Actinidia chinensis var. chinensis</name>
    <name type="common">Chinese soft-hair kiwi</name>
    <dbReference type="NCBI Taxonomy" id="1590841"/>
    <lineage>
        <taxon>Eukaryota</taxon>
        <taxon>Viridiplantae</taxon>
        <taxon>Streptophyta</taxon>
        <taxon>Embryophyta</taxon>
        <taxon>Tracheophyta</taxon>
        <taxon>Spermatophyta</taxon>
        <taxon>Magnoliopsida</taxon>
        <taxon>eudicotyledons</taxon>
        <taxon>Gunneridae</taxon>
        <taxon>Pentapetalae</taxon>
        <taxon>asterids</taxon>
        <taxon>Ericales</taxon>
        <taxon>Actinidiaceae</taxon>
        <taxon>Actinidia</taxon>
    </lineage>
</organism>
<feature type="compositionally biased region" description="Basic and acidic residues" evidence="6">
    <location>
        <begin position="1057"/>
        <end position="1077"/>
    </location>
</feature>
<dbReference type="OMA" id="GMEKSMS"/>
<dbReference type="Gramene" id="PSR93208">
    <property type="protein sequence ID" value="PSR93208"/>
    <property type="gene ID" value="CEY00_Acc27818"/>
</dbReference>
<dbReference type="PANTHER" id="PTHR10241:SF38">
    <property type="entry name" value="TRANSDUCIN FAMILY PROTEIN _ WD-40 REPEAT FAMILY PROTEIN"/>
    <property type="match status" value="1"/>
</dbReference>
<evidence type="ECO:0000256" key="3">
    <source>
        <dbReference type="ARBA" id="ARBA00022483"/>
    </source>
</evidence>
<dbReference type="InParanoid" id="A0A2R6PLJ6"/>
<dbReference type="GO" id="GO:0045159">
    <property type="term" value="F:myosin II binding"/>
    <property type="evidence" value="ECO:0007669"/>
    <property type="project" value="TreeGrafter"/>
</dbReference>
<feature type="compositionally biased region" description="Basic and acidic residues" evidence="6">
    <location>
        <begin position="1008"/>
        <end position="1023"/>
    </location>
</feature>
<feature type="domain" description="V-SNARE coiled-coil homology" evidence="7">
    <location>
        <begin position="1039"/>
        <end position="1103"/>
    </location>
</feature>
<dbReference type="AlphaFoldDB" id="A0A2R6PLJ6"/>
<comment type="subcellular location">
    <subcellularLocation>
        <location evidence="1">Cytoplasm</location>
    </subcellularLocation>
</comment>
<dbReference type="OrthoDB" id="19944at2759"/>
<dbReference type="GO" id="GO:0006887">
    <property type="term" value="P:exocytosis"/>
    <property type="evidence" value="ECO:0007669"/>
    <property type="project" value="UniProtKB-KW"/>
</dbReference>
<accession>A0A2R6PLJ6</accession>
<dbReference type="PANTHER" id="PTHR10241">
    <property type="entry name" value="LETHAL 2 GIANT LARVAE PROTEIN"/>
    <property type="match status" value="1"/>
</dbReference>
<keyword evidence="5" id="KW-0175">Coiled coil</keyword>
<dbReference type="SMART" id="SM00320">
    <property type="entry name" value="WD40"/>
    <property type="match status" value="7"/>
</dbReference>
<evidence type="ECO:0000256" key="4">
    <source>
        <dbReference type="ARBA" id="ARBA00022490"/>
    </source>
</evidence>
<keyword evidence="4" id="KW-0963">Cytoplasm</keyword>
<evidence type="ECO:0000256" key="2">
    <source>
        <dbReference type="ARBA" id="ARBA00008070"/>
    </source>
</evidence>
<dbReference type="Gene3D" id="1.20.5.110">
    <property type="match status" value="1"/>
</dbReference>
<dbReference type="FunFam" id="2.130.10.10:FF:000882">
    <property type="entry name" value="Syntaxin-binding protein 5"/>
    <property type="match status" value="1"/>
</dbReference>
<comment type="caution">
    <text evidence="8">The sequence shown here is derived from an EMBL/GenBank/DDBJ whole genome shotgun (WGS) entry which is preliminary data.</text>
</comment>
<evidence type="ECO:0000313" key="9">
    <source>
        <dbReference type="Proteomes" id="UP000241394"/>
    </source>
</evidence>
<dbReference type="GO" id="GO:0005886">
    <property type="term" value="C:plasma membrane"/>
    <property type="evidence" value="ECO:0007669"/>
    <property type="project" value="TreeGrafter"/>
</dbReference>
<evidence type="ECO:0000259" key="7">
    <source>
        <dbReference type="PROSITE" id="PS50892"/>
    </source>
</evidence>
<reference evidence="9" key="2">
    <citation type="journal article" date="2018" name="BMC Genomics">
        <title>A manually annotated Actinidia chinensis var. chinensis (kiwifruit) genome highlights the challenges associated with draft genomes and gene prediction in plants.</title>
        <authorList>
            <person name="Pilkington S.M."/>
            <person name="Crowhurst R."/>
            <person name="Hilario E."/>
            <person name="Nardozza S."/>
            <person name="Fraser L."/>
            <person name="Peng Y."/>
            <person name="Gunaseelan K."/>
            <person name="Simpson R."/>
            <person name="Tahir J."/>
            <person name="Deroles S.C."/>
            <person name="Templeton K."/>
            <person name="Luo Z."/>
            <person name="Davy M."/>
            <person name="Cheng C."/>
            <person name="McNeilage M."/>
            <person name="Scaglione D."/>
            <person name="Liu Y."/>
            <person name="Zhang Q."/>
            <person name="Datson P."/>
            <person name="De Silva N."/>
            <person name="Gardiner S.E."/>
            <person name="Bassett H."/>
            <person name="Chagne D."/>
            <person name="McCallum J."/>
            <person name="Dzierzon H."/>
            <person name="Deng C."/>
            <person name="Wang Y.Y."/>
            <person name="Barron L."/>
            <person name="Manako K."/>
            <person name="Bowen J."/>
            <person name="Foster T.M."/>
            <person name="Erridge Z.A."/>
            <person name="Tiffin H."/>
            <person name="Waite C.N."/>
            <person name="Davies K.M."/>
            <person name="Grierson E.P."/>
            <person name="Laing W.A."/>
            <person name="Kirk R."/>
            <person name="Chen X."/>
            <person name="Wood M."/>
            <person name="Montefiori M."/>
            <person name="Brummell D.A."/>
            <person name="Schwinn K.E."/>
            <person name="Catanach A."/>
            <person name="Fullerton C."/>
            <person name="Li D."/>
            <person name="Meiyalaghan S."/>
            <person name="Nieuwenhuizen N."/>
            <person name="Read N."/>
            <person name="Prakash R."/>
            <person name="Hunter D."/>
            <person name="Zhang H."/>
            <person name="McKenzie M."/>
            <person name="Knabel M."/>
            <person name="Harris A."/>
            <person name="Allan A.C."/>
            <person name="Gleave A."/>
            <person name="Chen A."/>
            <person name="Janssen B.J."/>
            <person name="Plunkett B."/>
            <person name="Ampomah-Dwamena C."/>
            <person name="Voogd C."/>
            <person name="Leif D."/>
            <person name="Lafferty D."/>
            <person name="Souleyre E.J.F."/>
            <person name="Varkonyi-Gasic E."/>
            <person name="Gambi F."/>
            <person name="Hanley J."/>
            <person name="Yao J.L."/>
            <person name="Cheung J."/>
            <person name="David K.M."/>
            <person name="Warren B."/>
            <person name="Marsh K."/>
            <person name="Snowden K.C."/>
            <person name="Lin-Wang K."/>
            <person name="Brian L."/>
            <person name="Martinez-Sanchez M."/>
            <person name="Wang M."/>
            <person name="Ileperuma N."/>
            <person name="Macnee N."/>
            <person name="Campin R."/>
            <person name="McAtee P."/>
            <person name="Drummond R.S.M."/>
            <person name="Espley R.V."/>
            <person name="Ireland H.S."/>
            <person name="Wu R."/>
            <person name="Atkinson R.G."/>
            <person name="Karunairetnam S."/>
            <person name="Bulley S."/>
            <person name="Chunkath S."/>
            <person name="Hanley Z."/>
            <person name="Storey R."/>
            <person name="Thrimawithana A.H."/>
            <person name="Thomson S."/>
            <person name="David C."/>
            <person name="Testolin R."/>
            <person name="Huang H."/>
            <person name="Hellens R.P."/>
            <person name="Schaffer R.J."/>
        </authorList>
    </citation>
    <scope>NUCLEOTIDE SEQUENCE [LARGE SCALE GENOMIC DNA]</scope>
    <source>
        <strain evidence="9">cv. Red5</strain>
    </source>
</reference>